<dbReference type="SUPFAM" id="SSF53244">
    <property type="entry name" value="MurD-like peptide ligases, peptide-binding domain"/>
    <property type="match status" value="1"/>
</dbReference>
<keyword evidence="3 5" id="KW-0663">Pyridoxal phosphate</keyword>
<comment type="function">
    <text evidence="5">Catalyzes the interconversion of L-alanine and D-alanine. May also act on other amino acids.</text>
</comment>
<feature type="domain" description="Alanine racemase C-terminal" evidence="8">
    <location>
        <begin position="704"/>
        <end position="829"/>
    </location>
</feature>
<dbReference type="Pfam" id="PF00842">
    <property type="entry name" value="Ala_racemase_C"/>
    <property type="match status" value="1"/>
</dbReference>
<dbReference type="PANTHER" id="PTHR30511">
    <property type="entry name" value="ALANINE RACEMASE"/>
    <property type="match status" value="1"/>
</dbReference>
<dbReference type="UniPathway" id="UPA00042">
    <property type="reaction ID" value="UER00497"/>
</dbReference>
<dbReference type="Gene3D" id="3.90.190.20">
    <property type="entry name" value="Mur ligase, C-terminal domain"/>
    <property type="match status" value="1"/>
</dbReference>
<dbReference type="GO" id="GO:0030170">
    <property type="term" value="F:pyridoxal phosphate binding"/>
    <property type="evidence" value="ECO:0007669"/>
    <property type="project" value="UniProtKB-UniRule"/>
</dbReference>
<dbReference type="AlphaFoldDB" id="A0A4D7JJ51"/>
<feature type="binding site" evidence="5 7">
    <location>
        <position position="774"/>
    </location>
    <ligand>
        <name>substrate</name>
    </ligand>
</feature>
<feature type="modified residue" description="N6-(pyridoxal phosphate)lysine" evidence="5 6">
    <location>
        <position position="500"/>
    </location>
</feature>
<evidence type="ECO:0000256" key="6">
    <source>
        <dbReference type="PIRSR" id="PIRSR600821-50"/>
    </source>
</evidence>
<dbReference type="SUPFAM" id="SSF51419">
    <property type="entry name" value="PLP-binding barrel"/>
    <property type="match status" value="1"/>
</dbReference>
<dbReference type="SUPFAM" id="SSF63418">
    <property type="entry name" value="MurE/MurF N-terminal domain"/>
    <property type="match status" value="1"/>
</dbReference>
<comment type="catalytic activity">
    <reaction evidence="1 5">
        <text>L-alanine = D-alanine</text>
        <dbReference type="Rhea" id="RHEA:20249"/>
        <dbReference type="ChEBI" id="CHEBI:57416"/>
        <dbReference type="ChEBI" id="CHEBI:57972"/>
        <dbReference type="EC" id="5.1.1.1"/>
    </reaction>
</comment>
<dbReference type="NCBIfam" id="TIGR00492">
    <property type="entry name" value="alr"/>
    <property type="match status" value="1"/>
</dbReference>
<dbReference type="GO" id="GO:0005829">
    <property type="term" value="C:cytosol"/>
    <property type="evidence" value="ECO:0007669"/>
    <property type="project" value="TreeGrafter"/>
</dbReference>
<dbReference type="GO" id="GO:0030632">
    <property type="term" value="P:D-alanine biosynthetic process"/>
    <property type="evidence" value="ECO:0007669"/>
    <property type="project" value="UniProtKB-UniRule"/>
</dbReference>
<dbReference type="Gene3D" id="3.40.1190.10">
    <property type="entry name" value="Mur-like, catalytic domain"/>
    <property type="match status" value="1"/>
</dbReference>
<keyword evidence="10" id="KW-1185">Reference proteome</keyword>
<dbReference type="SMART" id="SM01005">
    <property type="entry name" value="Ala_racemase_C"/>
    <property type="match status" value="1"/>
</dbReference>
<dbReference type="Gene3D" id="2.40.37.10">
    <property type="entry name" value="Lyase, Ornithine Decarboxylase, Chain A, domain 1"/>
    <property type="match status" value="1"/>
</dbReference>
<dbReference type="Proteomes" id="UP000298616">
    <property type="component" value="Chromosome"/>
</dbReference>
<evidence type="ECO:0000256" key="7">
    <source>
        <dbReference type="PIRSR" id="PIRSR600821-52"/>
    </source>
</evidence>
<reference evidence="9 10" key="1">
    <citation type="submission" date="2018-04" db="EMBL/GenBank/DDBJ databases">
        <title>Complete genome uncultured novel isolate.</title>
        <authorList>
            <person name="Merlino G."/>
        </authorList>
    </citation>
    <scope>NUCLEOTIDE SEQUENCE [LARGE SCALE GENOMIC DNA]</scope>
    <source>
        <strain evidence="10">R1DC9</strain>
    </source>
</reference>
<keyword evidence="4 5" id="KW-0413">Isomerase</keyword>
<accession>A0A4D7JJ51</accession>
<evidence type="ECO:0000313" key="10">
    <source>
        <dbReference type="Proteomes" id="UP000298616"/>
    </source>
</evidence>
<dbReference type="CDD" id="cd00430">
    <property type="entry name" value="PLPDE_III_AR"/>
    <property type="match status" value="1"/>
</dbReference>
<dbReference type="InterPro" id="IPR036615">
    <property type="entry name" value="Mur_ligase_C_dom_sf"/>
</dbReference>
<evidence type="ECO:0000256" key="3">
    <source>
        <dbReference type="ARBA" id="ARBA00022898"/>
    </source>
</evidence>
<keyword evidence="9" id="KW-0436">Ligase</keyword>
<evidence type="ECO:0000259" key="8">
    <source>
        <dbReference type="SMART" id="SM01005"/>
    </source>
</evidence>
<gene>
    <name evidence="9" type="ORF">DCC35_00965</name>
</gene>
<dbReference type="Gene3D" id="3.40.1390.10">
    <property type="entry name" value="MurE/MurF, N-terminal domain"/>
    <property type="match status" value="1"/>
</dbReference>
<dbReference type="InterPro" id="IPR001608">
    <property type="entry name" value="Ala_racemase_N"/>
</dbReference>
<dbReference type="KEGG" id="fpf:DCC35_00965"/>
<feature type="binding site" evidence="5 7">
    <location>
        <position position="597"/>
    </location>
    <ligand>
        <name>substrate</name>
    </ligand>
</feature>
<dbReference type="InterPro" id="IPR029066">
    <property type="entry name" value="PLP-binding_barrel"/>
</dbReference>
<organism evidence="9 10">
    <name type="scientific">Mangrovivirga cuniculi</name>
    <dbReference type="NCBI Taxonomy" id="2715131"/>
    <lineage>
        <taxon>Bacteria</taxon>
        <taxon>Pseudomonadati</taxon>
        <taxon>Bacteroidota</taxon>
        <taxon>Cytophagia</taxon>
        <taxon>Cytophagales</taxon>
        <taxon>Mangrovivirgaceae</taxon>
        <taxon>Mangrovivirga</taxon>
    </lineage>
</organism>
<dbReference type="Pfam" id="PF01225">
    <property type="entry name" value="Mur_ligase"/>
    <property type="match status" value="1"/>
</dbReference>
<dbReference type="HAMAP" id="MF_01201">
    <property type="entry name" value="Ala_racemase"/>
    <property type="match status" value="1"/>
</dbReference>
<evidence type="ECO:0000256" key="4">
    <source>
        <dbReference type="ARBA" id="ARBA00023235"/>
    </source>
</evidence>
<dbReference type="FunFam" id="3.20.20.10:FF:000002">
    <property type="entry name" value="Alanine racemase"/>
    <property type="match status" value="1"/>
</dbReference>
<protein>
    <recommendedName>
        <fullName evidence="5">Alanine racemase</fullName>
        <ecNumber evidence="5">5.1.1.1</ecNumber>
    </recommendedName>
</protein>
<dbReference type="EC" id="5.1.1.1" evidence="5"/>
<dbReference type="RefSeq" id="WP_137089015.1">
    <property type="nucleotide sequence ID" value="NZ_CP028923.1"/>
</dbReference>
<dbReference type="InterPro" id="IPR013221">
    <property type="entry name" value="Mur_ligase_cen"/>
</dbReference>
<dbReference type="InterPro" id="IPR000713">
    <property type="entry name" value="Mur_ligase_N"/>
</dbReference>
<dbReference type="InterPro" id="IPR000821">
    <property type="entry name" value="Ala_racemase"/>
</dbReference>
<evidence type="ECO:0000313" key="9">
    <source>
        <dbReference type="EMBL" id="QCK13420.1"/>
    </source>
</evidence>
<dbReference type="InterPro" id="IPR035911">
    <property type="entry name" value="MurE/MurF_N"/>
</dbReference>
<dbReference type="PANTHER" id="PTHR30511:SF0">
    <property type="entry name" value="ALANINE RACEMASE, CATABOLIC-RELATED"/>
    <property type="match status" value="1"/>
</dbReference>
<feature type="active site" description="Proton acceptor; specific for D-alanine" evidence="5">
    <location>
        <position position="500"/>
    </location>
</feature>
<feature type="active site" description="Proton acceptor; specific for L-alanine" evidence="5">
    <location>
        <position position="725"/>
    </location>
</feature>
<comment type="pathway">
    <text evidence="5">Amino-acid biosynthesis; D-alanine biosynthesis; D-alanine from L-alanine: step 1/1.</text>
</comment>
<proteinExistence type="inferred from homology"/>
<dbReference type="SUPFAM" id="SSF50621">
    <property type="entry name" value="Alanine racemase C-terminal domain-like"/>
    <property type="match status" value="1"/>
</dbReference>
<dbReference type="InterPro" id="IPR009006">
    <property type="entry name" value="Ala_racemase/Decarboxylase_C"/>
</dbReference>
<dbReference type="GO" id="GO:0016881">
    <property type="term" value="F:acid-amino acid ligase activity"/>
    <property type="evidence" value="ECO:0007669"/>
    <property type="project" value="InterPro"/>
</dbReference>
<dbReference type="GO" id="GO:0008784">
    <property type="term" value="F:alanine racemase activity"/>
    <property type="evidence" value="ECO:0007669"/>
    <property type="project" value="UniProtKB-UniRule"/>
</dbReference>
<evidence type="ECO:0000256" key="1">
    <source>
        <dbReference type="ARBA" id="ARBA00000316"/>
    </source>
</evidence>
<dbReference type="SUPFAM" id="SSF53623">
    <property type="entry name" value="MurD-like peptide ligases, catalytic domain"/>
    <property type="match status" value="1"/>
</dbReference>
<dbReference type="EMBL" id="CP028923">
    <property type="protein sequence ID" value="QCK13420.1"/>
    <property type="molecule type" value="Genomic_DNA"/>
</dbReference>
<dbReference type="InterPro" id="IPR036565">
    <property type="entry name" value="Mur-like_cat_sf"/>
</dbReference>
<name>A0A4D7JJ51_9BACT</name>
<dbReference type="GO" id="GO:0005524">
    <property type="term" value="F:ATP binding"/>
    <property type="evidence" value="ECO:0007669"/>
    <property type="project" value="InterPro"/>
</dbReference>
<dbReference type="Pfam" id="PF08245">
    <property type="entry name" value="Mur_ligase_M"/>
    <property type="match status" value="1"/>
</dbReference>
<sequence>MPDINNNENNIPFSNLEKITDGKILKLDIEQRSVKYLITDSRRPIIHSESVFFAIKGNNHDGHDYIPSMINNGINQFIIEDKTAIKHFESNDFNVCLVDSSIKALQDLASYKRSLTKSPIIAITGSNGKTIIKEWISQLLYDSEKVIQSPMSYNSQIGVPISVWGIESFHTVGIFEAGISQPGEMKKLEKVIKPTHGIFSNIGSAHESNFHSIDQKAAEKAILFQNCERITYCKDHEIIHNALINYDKSKLNGWSAIDESSNYFVAYDKTEDNFTNITIHHHKKKSIFTVKFTDPGGLENITHGLVCLLDMGYKSDYLKNQLPRIKEVDMRLTIKRGINQSFIIDDTYNNDMAGLEAALSRVNQFPNVDKRIVVLSDIQQSAATKEKLYEQVSNLLESFKVEMVIAIGIEITQYLNYKSGEKISFQNTNEALNNFAWDEIENSLIVVKGGRVFQLEKIVRRLEKKIHGTTLEINLSALTNNLNFYRSKIKPGVKLMVMVKALAYGSGAVEIGKILQFHRVDYLAVAYPDEGVNLRRNGIYLPIMVMNPSPESFDMLHRYDLEPEVYSLSFLKKLDTYTKEEKKSFKVHIKLDTGMHRLGFNTEDLKKVIEIISANKYIRVAAAFSHLAGADSFSHNEFSKQQNNQFGKMSEVLIDGLGHGIIRHLCNSAGIIRFPEFQYDMVRLGIGLYGVEVTEMEQKNLLPISKLKTIVSQVKEIKKGQTVGYGRAGVAQKDMKIATIAIGYADGFSRIFSQGNGSVYIKGVKAPVFGNVCMDMTMVDVTSIEDIKEGDEVVVFETTEQLLELAEAGKTIPYEILTNVSERVKRVFQSI</sequence>
<dbReference type="InterPro" id="IPR011079">
    <property type="entry name" value="Ala_racemase_C"/>
</dbReference>
<comment type="similarity">
    <text evidence="5">Belongs to the alanine racemase family.</text>
</comment>
<evidence type="ECO:0000256" key="5">
    <source>
        <dbReference type="HAMAP-Rule" id="MF_01201"/>
    </source>
</evidence>
<dbReference type="Gene3D" id="3.20.20.10">
    <property type="entry name" value="Alanine racemase"/>
    <property type="match status" value="1"/>
</dbReference>
<dbReference type="NCBIfam" id="NF008897">
    <property type="entry name" value="PRK11930.1"/>
    <property type="match status" value="1"/>
</dbReference>
<dbReference type="OrthoDB" id="9801978at2"/>
<dbReference type="Pfam" id="PF01168">
    <property type="entry name" value="Ala_racemase_N"/>
    <property type="match status" value="1"/>
</dbReference>
<comment type="cofactor">
    <cofactor evidence="2 5 6">
        <name>pyridoxal 5'-phosphate</name>
        <dbReference type="ChEBI" id="CHEBI:597326"/>
    </cofactor>
</comment>
<evidence type="ECO:0000256" key="2">
    <source>
        <dbReference type="ARBA" id="ARBA00001933"/>
    </source>
</evidence>
<dbReference type="PRINTS" id="PR00992">
    <property type="entry name" value="ALARACEMASE"/>
</dbReference>